<evidence type="ECO:0000256" key="1">
    <source>
        <dbReference type="SAM" id="MobiDB-lite"/>
    </source>
</evidence>
<comment type="caution">
    <text evidence="3">The sequence shown here is derived from an EMBL/GenBank/DDBJ whole genome shotgun (WGS) entry which is preliminary data.</text>
</comment>
<name>A0A8H7T8K1_9HELO</name>
<feature type="compositionally biased region" description="Basic and acidic residues" evidence="1">
    <location>
        <begin position="10"/>
        <end position="19"/>
    </location>
</feature>
<sequence>MPSRRSQTRATKEREERKKRQEKFRKRTRSLINKTRLLARDTDAWVALIVRDRDGRVQSIRSAGSRYWPPSIQDVVKANPSDTHEFLEKQDISGCWKAVAGNTNDAFLDHSETDSADEDVQETSMIPEKDPEPDSTMSIGQYDIDGNIEGGRNLDQDRPREPVVQQLPTAQHSPVDPLRKLESKQLSQPMALDGPSVDTGEVQDTATHTAREPWNSAAHSPGRDTILDAGMADDTTFELGTLRDMIIETTEGSNDTTSDMAVESHSPMCSTFGDVDTVPGVPSEDMAMDNLSTAELDLPTSEYDIMTDLDGTESRAQVNARESEPSSALSTMTQHPSSLSSGSWQVVNWPKMDPRDLLQSWNWVFQNRHHP</sequence>
<dbReference type="GO" id="GO:0046983">
    <property type="term" value="F:protein dimerization activity"/>
    <property type="evidence" value="ECO:0007669"/>
    <property type="project" value="InterPro"/>
</dbReference>
<reference evidence="3" key="1">
    <citation type="submission" date="2021-02" db="EMBL/GenBank/DDBJ databases">
        <title>Genome sequence Cadophora malorum strain M34.</title>
        <authorList>
            <person name="Stefanovic E."/>
            <person name="Vu D."/>
            <person name="Scully C."/>
            <person name="Dijksterhuis J."/>
            <person name="Roader J."/>
            <person name="Houbraken J."/>
        </authorList>
    </citation>
    <scope>NUCLEOTIDE SEQUENCE</scope>
    <source>
        <strain evidence="3">M34</strain>
    </source>
</reference>
<dbReference type="OrthoDB" id="3530863at2759"/>
<dbReference type="AlphaFoldDB" id="A0A8H7T8K1"/>
<keyword evidence="4" id="KW-1185">Reference proteome</keyword>
<dbReference type="GO" id="GO:0003677">
    <property type="term" value="F:DNA binding"/>
    <property type="evidence" value="ECO:0007669"/>
    <property type="project" value="InterPro"/>
</dbReference>
<protein>
    <recommendedName>
        <fullName evidence="2">MADS-box domain-containing protein</fullName>
    </recommendedName>
</protein>
<gene>
    <name evidence="3" type="ORF">IFR04_012572</name>
</gene>
<dbReference type="Proteomes" id="UP000664132">
    <property type="component" value="Unassembled WGS sequence"/>
</dbReference>
<dbReference type="EMBL" id="JAFJYH010000272">
    <property type="protein sequence ID" value="KAG4414276.1"/>
    <property type="molecule type" value="Genomic_DNA"/>
</dbReference>
<feature type="compositionally biased region" description="Polar residues" evidence="1">
    <location>
        <begin position="325"/>
        <end position="343"/>
    </location>
</feature>
<accession>A0A8H7T8K1</accession>
<feature type="region of interest" description="Disordered" evidence="1">
    <location>
        <begin position="107"/>
        <end position="158"/>
    </location>
</feature>
<proteinExistence type="predicted"/>
<evidence type="ECO:0000259" key="2">
    <source>
        <dbReference type="PROSITE" id="PS50066"/>
    </source>
</evidence>
<evidence type="ECO:0000313" key="4">
    <source>
        <dbReference type="Proteomes" id="UP000664132"/>
    </source>
</evidence>
<evidence type="ECO:0000313" key="3">
    <source>
        <dbReference type="EMBL" id="KAG4414276.1"/>
    </source>
</evidence>
<feature type="domain" description="MADS-box" evidence="2">
    <location>
        <begin position="12"/>
        <end position="64"/>
    </location>
</feature>
<dbReference type="InterPro" id="IPR002100">
    <property type="entry name" value="TF_MADSbox"/>
</dbReference>
<feature type="region of interest" description="Disordered" evidence="1">
    <location>
        <begin position="1"/>
        <end position="27"/>
    </location>
</feature>
<feature type="region of interest" description="Disordered" evidence="1">
    <location>
        <begin position="319"/>
        <end position="343"/>
    </location>
</feature>
<organism evidence="3 4">
    <name type="scientific">Cadophora malorum</name>
    <dbReference type="NCBI Taxonomy" id="108018"/>
    <lineage>
        <taxon>Eukaryota</taxon>
        <taxon>Fungi</taxon>
        <taxon>Dikarya</taxon>
        <taxon>Ascomycota</taxon>
        <taxon>Pezizomycotina</taxon>
        <taxon>Leotiomycetes</taxon>
        <taxon>Helotiales</taxon>
        <taxon>Ploettnerulaceae</taxon>
        <taxon>Cadophora</taxon>
    </lineage>
</organism>
<dbReference type="PROSITE" id="PS50066">
    <property type="entry name" value="MADS_BOX_2"/>
    <property type="match status" value="1"/>
</dbReference>